<protein>
    <submittedName>
        <fullName evidence="2">Uncharacterized protein</fullName>
    </submittedName>
</protein>
<feature type="region of interest" description="Disordered" evidence="1">
    <location>
        <begin position="228"/>
        <end position="250"/>
    </location>
</feature>
<accession>A0A6N4SKY8</accession>
<dbReference type="AlphaFoldDB" id="A0A6N4SKY8"/>
<reference evidence="3" key="1">
    <citation type="journal article" date="2015" name="Genome Announc.">
        <title>Draft genome sequence of Talaromyces cellulolyticus strain Y-94, a source of lignocellulosic biomass-degrading enzymes.</title>
        <authorList>
            <person name="Fujii T."/>
            <person name="Koike H."/>
            <person name="Sawayama S."/>
            <person name="Yano S."/>
            <person name="Inoue H."/>
        </authorList>
    </citation>
    <scope>NUCLEOTIDE SEQUENCE [LARGE SCALE GENOMIC DNA]</scope>
    <source>
        <strain evidence="3">Y-94</strain>
    </source>
</reference>
<proteinExistence type="predicted"/>
<organism evidence="2 3">
    <name type="scientific">Talaromyces pinophilus</name>
    <name type="common">Penicillium pinophilum</name>
    <dbReference type="NCBI Taxonomy" id="128442"/>
    <lineage>
        <taxon>Eukaryota</taxon>
        <taxon>Fungi</taxon>
        <taxon>Dikarya</taxon>
        <taxon>Ascomycota</taxon>
        <taxon>Pezizomycotina</taxon>
        <taxon>Eurotiomycetes</taxon>
        <taxon>Eurotiomycetidae</taxon>
        <taxon>Eurotiales</taxon>
        <taxon>Trichocomaceae</taxon>
        <taxon>Talaromyces</taxon>
        <taxon>Talaromyces sect. Talaromyces</taxon>
    </lineage>
</organism>
<evidence type="ECO:0000313" key="2">
    <source>
        <dbReference type="EMBL" id="GAM40386.1"/>
    </source>
</evidence>
<keyword evidence="3" id="KW-1185">Reference proteome</keyword>
<feature type="compositionally biased region" description="Low complexity" evidence="1">
    <location>
        <begin position="117"/>
        <end position="142"/>
    </location>
</feature>
<feature type="compositionally biased region" description="Low complexity" evidence="1">
    <location>
        <begin position="233"/>
        <end position="250"/>
    </location>
</feature>
<dbReference type="EMBL" id="DF933835">
    <property type="protein sequence ID" value="GAM40386.1"/>
    <property type="molecule type" value="Genomic_DNA"/>
</dbReference>
<feature type="region of interest" description="Disordered" evidence="1">
    <location>
        <begin position="116"/>
        <end position="153"/>
    </location>
</feature>
<evidence type="ECO:0000256" key="1">
    <source>
        <dbReference type="SAM" id="MobiDB-lite"/>
    </source>
</evidence>
<sequence>MESNNMDFQFPTEDVSADLSFSDMQLIPDMDFSQYDATLNAFDTFEYPASSVNESPLTTNYESFAPQAEDFRFLVDSWASTDQRSRSMKQKRRDAAIDLHLQRFANAHSDSQLFPTDSEFSFSDSSQQSPVASTPVSSTSNSERSVPQTGGRELVFDINLNTATNLPKKQKKRTQAQIEDYINARRNGACLKHKKQHKKCNCHEKQSAKVAMDAKRKRKAALSKVAMPTPGLVTTSPSETPSTISRSSFSPSVFSQVDSQSFNEEIDYALASLDETNDMERWANLVSHTSMADPPQQYYQTESHDLSPVRHRNINSADVSTNLQTNVGYLPQQDESFDHLLGLRDGISDGGSRNTGGLVTTGGLAGLTEGTSGLMWNISSGRVHPDPAGASNGQPVGASWNVATTTGRNTYPGPEHFACTARLAKIEHDGTAQYTTTAIHPYPAGATDEQLAGSTGSITGTTRPARTTIGDCCASIRRGPTDSASFKPTTTVIRGSKRTLAPSSGCTFTCCLGTIDTARDASTITGGTLRCSRFRTANNVRRTPSIKLYERNVQRRPTDRLFGYSAILQNFYSLYVHGVLDVRTLCHGFTRHASSCDALSVDLV</sequence>
<evidence type="ECO:0000313" key="3">
    <source>
        <dbReference type="Proteomes" id="UP000053095"/>
    </source>
</evidence>
<comment type="caution">
    <text evidence="2">The sequence shown here is derived from an EMBL/GenBank/DDBJ whole genome shotgun (WGS) entry which is preliminary data.</text>
</comment>
<name>A0A6N4SKY8_TALPI</name>
<dbReference type="Proteomes" id="UP000053095">
    <property type="component" value="Unassembled WGS sequence"/>
</dbReference>
<gene>
    <name evidence="2" type="ORF">TCE0_039f12699</name>
</gene>